<comment type="caution">
    <text evidence="1">The sequence shown here is derived from an EMBL/GenBank/DDBJ whole genome shotgun (WGS) entry which is preliminary data.</text>
</comment>
<dbReference type="Proteomes" id="UP000554054">
    <property type="component" value="Unassembled WGS sequence"/>
</dbReference>
<evidence type="ECO:0008006" key="3">
    <source>
        <dbReference type="Google" id="ProtNLM"/>
    </source>
</evidence>
<accession>A0A852VIZ3</accession>
<dbReference type="RefSeq" id="WP_185990022.1">
    <property type="nucleotide sequence ID" value="NZ_JACCAE010000001.1"/>
</dbReference>
<organism evidence="1 2">
    <name type="scientific">Janibacter cremeus</name>
    <dbReference type="NCBI Taxonomy" id="1285192"/>
    <lineage>
        <taxon>Bacteria</taxon>
        <taxon>Bacillati</taxon>
        <taxon>Actinomycetota</taxon>
        <taxon>Actinomycetes</taxon>
        <taxon>Micrococcales</taxon>
        <taxon>Intrasporangiaceae</taxon>
        <taxon>Janibacter</taxon>
    </lineage>
</organism>
<dbReference type="EMBL" id="JACCAE010000001">
    <property type="protein sequence ID" value="NYF97042.1"/>
    <property type="molecule type" value="Genomic_DNA"/>
</dbReference>
<sequence>MTTTVRPRDPAELAVVLPYQLGYHPGPSVVVTVLHDKRLGLVQRHDLHTDPDGCRETARQAMAIVAREAATSVIVIAHEDGAGDSAPLSEAMLEAALAQGLHVHERVVVRDGRWYSPDCRESCCPEDGQPLPRPEDVPAIAAFVHAGVAPLPSREAIVEGVLPERDEERARSVGLHLASLGRSSSTQTFGGGAIRPPVPWTDRGEDVLEWWTRILDPRLQATPVTDLADEALAWVAASLQDVVWRDALMGILCPGAMPVAEQVGPTVDAAALAARWCPWVPDILFEDELEGLPPEEIELALAGPGDVSPQQWHQEVLAVRSRLVELTRLLPAGATPPVLSLVAHLAWWVGDGTIAGICLERALEIDPDHRLAELMLRLLSAGVRPWDGPGGAAAGEAA</sequence>
<keyword evidence="2" id="KW-1185">Reference proteome</keyword>
<proteinExistence type="predicted"/>
<evidence type="ECO:0000313" key="1">
    <source>
        <dbReference type="EMBL" id="NYF97042.1"/>
    </source>
</evidence>
<name>A0A852VIZ3_9MICO</name>
<reference evidence="1 2" key="1">
    <citation type="submission" date="2020-07" db="EMBL/GenBank/DDBJ databases">
        <title>Sequencing the genomes of 1000 actinobacteria strains.</title>
        <authorList>
            <person name="Klenk H.-P."/>
        </authorList>
    </citation>
    <scope>NUCLEOTIDE SEQUENCE [LARGE SCALE GENOMIC DNA]</scope>
    <source>
        <strain evidence="1 2">DSM 26154</strain>
    </source>
</reference>
<evidence type="ECO:0000313" key="2">
    <source>
        <dbReference type="Proteomes" id="UP000554054"/>
    </source>
</evidence>
<dbReference type="AlphaFoldDB" id="A0A852VIZ3"/>
<dbReference type="Pfam" id="PF13830">
    <property type="entry name" value="DUF4192"/>
    <property type="match status" value="2"/>
</dbReference>
<dbReference type="InterPro" id="IPR025447">
    <property type="entry name" value="DUF4192"/>
</dbReference>
<gene>
    <name evidence="1" type="ORF">BJY20_000434</name>
</gene>
<protein>
    <recommendedName>
        <fullName evidence="3">DUF4192 domain-containing protein</fullName>
    </recommendedName>
</protein>